<proteinExistence type="predicted"/>
<evidence type="ECO:0000256" key="1">
    <source>
        <dbReference type="SAM" id="MobiDB-lite"/>
    </source>
</evidence>
<dbReference type="EMBL" id="NMUH01000280">
    <property type="protein sequence ID" value="MQL76082.1"/>
    <property type="molecule type" value="Genomic_DNA"/>
</dbReference>
<feature type="region of interest" description="Disordered" evidence="1">
    <location>
        <begin position="23"/>
        <end position="51"/>
    </location>
</feature>
<feature type="compositionally biased region" description="Basic and acidic residues" evidence="1">
    <location>
        <begin position="126"/>
        <end position="136"/>
    </location>
</feature>
<accession>A0A843TTR6</accession>
<name>A0A843TTR6_COLES</name>
<evidence type="ECO:0000313" key="3">
    <source>
        <dbReference type="Proteomes" id="UP000652761"/>
    </source>
</evidence>
<feature type="compositionally biased region" description="Pro residues" evidence="1">
    <location>
        <begin position="95"/>
        <end position="110"/>
    </location>
</feature>
<comment type="caution">
    <text evidence="2">The sequence shown here is derived from an EMBL/GenBank/DDBJ whole genome shotgun (WGS) entry which is preliminary data.</text>
</comment>
<keyword evidence="3" id="KW-1185">Reference proteome</keyword>
<reference evidence="2" key="1">
    <citation type="submission" date="2017-07" db="EMBL/GenBank/DDBJ databases">
        <title>Taro Niue Genome Assembly and Annotation.</title>
        <authorList>
            <person name="Atibalentja N."/>
            <person name="Keating K."/>
            <person name="Fields C.J."/>
        </authorList>
    </citation>
    <scope>NUCLEOTIDE SEQUENCE</scope>
    <source>
        <strain evidence="2">Niue_2</strain>
        <tissue evidence="2">Leaf</tissue>
    </source>
</reference>
<sequence>MAEKGTTTASCKVCRCPPAFPSSGDPHWHCSPRSTLSPLPLSSSSSASPLSLPVPLCGRATKPTTGSSSYSPLVGTPLITPPCLPPSMPSRAIPMPSPPSQALPQPPRPGGPFEKLEQKLAPVSRSGEDGVEREEPPLAAAAAARHRCQPMVVVLRTPLPPPTMEGRSKMLGPTTTTVESS</sequence>
<feature type="compositionally biased region" description="Low complexity" evidence="1">
    <location>
        <begin position="31"/>
        <end position="51"/>
    </location>
</feature>
<evidence type="ECO:0000313" key="2">
    <source>
        <dbReference type="EMBL" id="MQL76082.1"/>
    </source>
</evidence>
<protein>
    <submittedName>
        <fullName evidence="2">Uncharacterized protein</fullName>
    </submittedName>
</protein>
<dbReference type="AlphaFoldDB" id="A0A843TTR6"/>
<gene>
    <name evidence="2" type="ORF">Taro_008466</name>
</gene>
<feature type="region of interest" description="Disordered" evidence="1">
    <location>
        <begin position="81"/>
        <end position="181"/>
    </location>
</feature>
<organism evidence="2 3">
    <name type="scientific">Colocasia esculenta</name>
    <name type="common">Wild taro</name>
    <name type="synonym">Arum esculentum</name>
    <dbReference type="NCBI Taxonomy" id="4460"/>
    <lineage>
        <taxon>Eukaryota</taxon>
        <taxon>Viridiplantae</taxon>
        <taxon>Streptophyta</taxon>
        <taxon>Embryophyta</taxon>
        <taxon>Tracheophyta</taxon>
        <taxon>Spermatophyta</taxon>
        <taxon>Magnoliopsida</taxon>
        <taxon>Liliopsida</taxon>
        <taxon>Araceae</taxon>
        <taxon>Aroideae</taxon>
        <taxon>Colocasieae</taxon>
        <taxon>Colocasia</taxon>
    </lineage>
</organism>
<dbReference type="Proteomes" id="UP000652761">
    <property type="component" value="Unassembled WGS sequence"/>
</dbReference>